<dbReference type="AlphaFoldDB" id="A0A9W6F2B1"/>
<comment type="caution">
    <text evidence="2">The sequence shown here is derived from an EMBL/GenBank/DDBJ whole genome shotgun (WGS) entry which is preliminary data.</text>
</comment>
<dbReference type="SUPFAM" id="SSF55909">
    <property type="entry name" value="Pentein"/>
    <property type="match status" value="1"/>
</dbReference>
<dbReference type="GO" id="GO:0047632">
    <property type="term" value="F:agmatine deiminase activity"/>
    <property type="evidence" value="ECO:0007669"/>
    <property type="project" value="TreeGrafter"/>
</dbReference>
<keyword evidence="1" id="KW-0378">Hydrolase</keyword>
<name>A0A9W6F2B1_9CHLO</name>
<dbReference type="PANTHER" id="PTHR31377:SF0">
    <property type="entry name" value="AGMATINE DEIMINASE-RELATED"/>
    <property type="match status" value="1"/>
</dbReference>
<dbReference type="Gene3D" id="3.75.10.10">
    <property type="entry name" value="L-arginine/glycine Amidinotransferase, Chain A"/>
    <property type="match status" value="1"/>
</dbReference>
<accession>A0A9W6F2B1</accession>
<proteinExistence type="predicted"/>
<evidence type="ECO:0000313" key="3">
    <source>
        <dbReference type="Proteomes" id="UP001165080"/>
    </source>
</evidence>
<keyword evidence="3" id="KW-1185">Reference proteome</keyword>
<dbReference type="PANTHER" id="PTHR31377">
    <property type="entry name" value="AGMATINE DEIMINASE-RELATED"/>
    <property type="match status" value="1"/>
</dbReference>
<organism evidence="2 3">
    <name type="scientific">Pleodorina starrii</name>
    <dbReference type="NCBI Taxonomy" id="330485"/>
    <lineage>
        <taxon>Eukaryota</taxon>
        <taxon>Viridiplantae</taxon>
        <taxon>Chlorophyta</taxon>
        <taxon>core chlorophytes</taxon>
        <taxon>Chlorophyceae</taxon>
        <taxon>CS clade</taxon>
        <taxon>Chlamydomonadales</taxon>
        <taxon>Volvocaceae</taxon>
        <taxon>Pleodorina</taxon>
    </lineage>
</organism>
<protein>
    <recommendedName>
        <fullName evidence="4">Agmatine deiminase</fullName>
    </recommendedName>
</protein>
<dbReference type="Proteomes" id="UP001165080">
    <property type="component" value="Unassembled WGS sequence"/>
</dbReference>
<dbReference type="Pfam" id="PF04371">
    <property type="entry name" value="PAD_porph"/>
    <property type="match status" value="1"/>
</dbReference>
<reference evidence="2 3" key="1">
    <citation type="journal article" date="2023" name="Commun. Biol.">
        <title>Reorganization of the ancestral sex-determining regions during the evolution of trioecy in Pleodorina starrii.</title>
        <authorList>
            <person name="Takahashi K."/>
            <person name="Suzuki S."/>
            <person name="Kawai-Toyooka H."/>
            <person name="Yamamoto K."/>
            <person name="Hamaji T."/>
            <person name="Ootsuki R."/>
            <person name="Yamaguchi H."/>
            <person name="Kawachi M."/>
            <person name="Higashiyama T."/>
            <person name="Nozaki H."/>
        </authorList>
    </citation>
    <scope>NUCLEOTIDE SEQUENCE [LARGE SCALE GENOMIC DNA]</scope>
    <source>
        <strain evidence="2 3">NIES-4479</strain>
    </source>
</reference>
<sequence length="395" mass="42613">MATRTPRELGFRMPGEVEPHAVTWMAFPYDPYLWRDAAQPAQEQQAAIARAISQFEQVWMLADPKVYDTAKSLLRDASGVKVVRMPTNDVWARDWGPTCVVRDDPSTGQREVAAVHFDYNCYGAAAKEARGLPPLMPNWSKDRAAGRALPRLAGIRAFECPMHLEGGAVQCDGQGTVLVTEECLLHWSRNPQLSRSDCEALLREFLGAERVVWLWRGMVGDELGTNGHVDNVAAFASPGTVLLAWTDDPAADPALAKVCERNLEAIEAARVDARGRPLRVVKVPCPSPPLVVSTGEVNSLAAGAEAETGYGTCLAAGARMAGSYINHYVVNGGVVVPQFGGEQSRSDAEALAALSAAYPDRRVVGVYSRELLLGGGNIHCLTQNLPAAAAVTERR</sequence>
<evidence type="ECO:0008006" key="4">
    <source>
        <dbReference type="Google" id="ProtNLM"/>
    </source>
</evidence>
<dbReference type="GO" id="GO:0009446">
    <property type="term" value="P:putrescine biosynthetic process"/>
    <property type="evidence" value="ECO:0007669"/>
    <property type="project" value="InterPro"/>
</dbReference>
<evidence type="ECO:0000256" key="1">
    <source>
        <dbReference type="ARBA" id="ARBA00022801"/>
    </source>
</evidence>
<gene>
    <name evidence="2" type="primary">PLESTBF000407</name>
    <name evidence="2" type="ORF">PLESTB_000817500</name>
</gene>
<dbReference type="GO" id="GO:0004668">
    <property type="term" value="F:protein-arginine deiminase activity"/>
    <property type="evidence" value="ECO:0007669"/>
    <property type="project" value="InterPro"/>
</dbReference>
<evidence type="ECO:0000313" key="2">
    <source>
        <dbReference type="EMBL" id="GLC54043.1"/>
    </source>
</evidence>
<dbReference type="EMBL" id="BRXU01000009">
    <property type="protein sequence ID" value="GLC54043.1"/>
    <property type="molecule type" value="Genomic_DNA"/>
</dbReference>
<dbReference type="InterPro" id="IPR007466">
    <property type="entry name" value="Peptidyl-Arg-deiminase_porph"/>
</dbReference>